<dbReference type="AlphaFoldDB" id="A0A4C1X5G0"/>
<keyword evidence="2" id="KW-1185">Reference proteome</keyword>
<gene>
    <name evidence="1" type="ORF">EVAR_40953_1</name>
</gene>
<proteinExistence type="predicted"/>
<evidence type="ECO:0000313" key="1">
    <source>
        <dbReference type="EMBL" id="GBP58383.1"/>
    </source>
</evidence>
<evidence type="ECO:0000313" key="2">
    <source>
        <dbReference type="Proteomes" id="UP000299102"/>
    </source>
</evidence>
<dbReference type="EMBL" id="BGZK01000733">
    <property type="protein sequence ID" value="GBP58383.1"/>
    <property type="molecule type" value="Genomic_DNA"/>
</dbReference>
<accession>A0A4C1X5G0</accession>
<comment type="caution">
    <text evidence="1">The sequence shown here is derived from an EMBL/GenBank/DDBJ whole genome shotgun (WGS) entry which is preliminary data.</text>
</comment>
<organism evidence="1 2">
    <name type="scientific">Eumeta variegata</name>
    <name type="common">Bagworm moth</name>
    <name type="synonym">Eumeta japonica</name>
    <dbReference type="NCBI Taxonomy" id="151549"/>
    <lineage>
        <taxon>Eukaryota</taxon>
        <taxon>Metazoa</taxon>
        <taxon>Ecdysozoa</taxon>
        <taxon>Arthropoda</taxon>
        <taxon>Hexapoda</taxon>
        <taxon>Insecta</taxon>
        <taxon>Pterygota</taxon>
        <taxon>Neoptera</taxon>
        <taxon>Endopterygota</taxon>
        <taxon>Lepidoptera</taxon>
        <taxon>Glossata</taxon>
        <taxon>Ditrysia</taxon>
        <taxon>Tineoidea</taxon>
        <taxon>Psychidae</taxon>
        <taxon>Oiketicinae</taxon>
        <taxon>Eumeta</taxon>
    </lineage>
</organism>
<reference evidence="1 2" key="1">
    <citation type="journal article" date="2019" name="Commun. Biol.">
        <title>The bagworm genome reveals a unique fibroin gene that provides high tensile strength.</title>
        <authorList>
            <person name="Kono N."/>
            <person name="Nakamura H."/>
            <person name="Ohtoshi R."/>
            <person name="Tomita M."/>
            <person name="Numata K."/>
            <person name="Arakawa K."/>
        </authorList>
    </citation>
    <scope>NUCLEOTIDE SEQUENCE [LARGE SCALE GENOMIC DNA]</scope>
</reference>
<dbReference type="Proteomes" id="UP000299102">
    <property type="component" value="Unassembled WGS sequence"/>
</dbReference>
<name>A0A4C1X5G0_EUMVA</name>
<sequence>MRSARSDGADFYTAPAACATRADAAACAATALRIDDSYNSVIGPTWTGSACEVPHPDNMDVKGMKNDIPMPNLYDRVYETLRKVLGAVPRTD</sequence>
<protein>
    <submittedName>
        <fullName evidence="1">Uncharacterized protein</fullName>
    </submittedName>
</protein>